<dbReference type="RefSeq" id="XP_068367072.1">
    <property type="nucleotide sequence ID" value="XM_068498615.1"/>
</dbReference>
<dbReference type="Pfam" id="PF13637">
    <property type="entry name" value="Ank_4"/>
    <property type="match status" value="1"/>
</dbReference>
<keyword evidence="1" id="KW-0677">Repeat</keyword>
<dbReference type="SUPFAM" id="SSF48403">
    <property type="entry name" value="Ankyrin repeat"/>
    <property type="match status" value="1"/>
</dbReference>
<evidence type="ECO:0000256" key="1">
    <source>
        <dbReference type="ARBA" id="ARBA00022737"/>
    </source>
</evidence>
<evidence type="ECO:0000313" key="4">
    <source>
        <dbReference type="EMBL" id="OHT13936.1"/>
    </source>
</evidence>
<keyword evidence="2 3" id="KW-0040">ANK repeat</keyword>
<name>A0A1J4KSS4_9EUKA</name>
<dbReference type="PANTHER" id="PTHR24180:SF45">
    <property type="entry name" value="POLY [ADP-RIBOSE] POLYMERASE TANKYRASE"/>
    <property type="match status" value="1"/>
</dbReference>
<dbReference type="Gene3D" id="1.25.40.20">
    <property type="entry name" value="Ankyrin repeat-containing domain"/>
    <property type="match status" value="2"/>
</dbReference>
<dbReference type="PROSITE" id="PS50088">
    <property type="entry name" value="ANK_REPEAT"/>
    <property type="match status" value="3"/>
</dbReference>
<dbReference type="InterPro" id="IPR036770">
    <property type="entry name" value="Ankyrin_rpt-contain_sf"/>
</dbReference>
<gene>
    <name evidence="4" type="ORF">TRFO_15838</name>
</gene>
<dbReference type="AlphaFoldDB" id="A0A1J4KSS4"/>
<dbReference type="OrthoDB" id="539213at2759"/>
<dbReference type="EMBL" id="MLAK01000451">
    <property type="protein sequence ID" value="OHT13936.1"/>
    <property type="molecule type" value="Genomic_DNA"/>
</dbReference>
<proteinExistence type="predicted"/>
<sequence>MDQKVKKAYDRVQFDDIEELAKLVPSEVHPDASSFSPTSHLHSLLQVAAAHGAEKCAEYLLSCGANPSKKNFTGFTPLHWAAYSGRTEIVKMLIDRGAKIDSRNEDGHTPLHIAASRGHLQFIKYIVELGADPGAVTSDGWTAMHFAVISNHQPVVKYLLAQNIDFRGPDVNMKTIDSLVEEYGRTWFDSLVNTE</sequence>
<evidence type="ECO:0000256" key="2">
    <source>
        <dbReference type="ARBA" id="ARBA00023043"/>
    </source>
</evidence>
<dbReference type="Proteomes" id="UP000179807">
    <property type="component" value="Unassembled WGS sequence"/>
</dbReference>
<organism evidence="4 5">
    <name type="scientific">Tritrichomonas foetus</name>
    <dbReference type="NCBI Taxonomy" id="1144522"/>
    <lineage>
        <taxon>Eukaryota</taxon>
        <taxon>Metamonada</taxon>
        <taxon>Parabasalia</taxon>
        <taxon>Tritrichomonadida</taxon>
        <taxon>Tritrichomonadidae</taxon>
        <taxon>Tritrichomonas</taxon>
    </lineage>
</organism>
<reference evidence="4" key="1">
    <citation type="submission" date="2016-10" db="EMBL/GenBank/DDBJ databases">
        <authorList>
            <person name="Benchimol M."/>
            <person name="Almeida L.G."/>
            <person name="Vasconcelos A.T."/>
            <person name="Perreira-Neves A."/>
            <person name="Rosa I.A."/>
            <person name="Tasca T."/>
            <person name="Bogo M.R."/>
            <person name="de Souza W."/>
        </authorList>
    </citation>
    <scope>NUCLEOTIDE SEQUENCE [LARGE SCALE GENOMIC DNA]</scope>
    <source>
        <strain evidence="4">K</strain>
    </source>
</reference>
<protein>
    <submittedName>
        <fullName evidence="4">Uncharacterized protein</fullName>
    </submittedName>
</protein>
<accession>A0A1J4KSS4</accession>
<comment type="caution">
    <text evidence="4">The sequence shown here is derived from an EMBL/GenBank/DDBJ whole genome shotgun (WGS) entry which is preliminary data.</text>
</comment>
<evidence type="ECO:0000256" key="3">
    <source>
        <dbReference type="PROSITE-ProRule" id="PRU00023"/>
    </source>
</evidence>
<dbReference type="PROSITE" id="PS50297">
    <property type="entry name" value="ANK_REP_REGION"/>
    <property type="match status" value="3"/>
</dbReference>
<dbReference type="PRINTS" id="PR01415">
    <property type="entry name" value="ANKYRIN"/>
</dbReference>
<feature type="repeat" description="ANK" evidence="3">
    <location>
        <begin position="73"/>
        <end position="105"/>
    </location>
</feature>
<feature type="repeat" description="ANK" evidence="3">
    <location>
        <begin position="139"/>
        <end position="171"/>
    </location>
</feature>
<keyword evidence="5" id="KW-1185">Reference proteome</keyword>
<dbReference type="GeneID" id="94833319"/>
<dbReference type="Pfam" id="PF12796">
    <property type="entry name" value="Ank_2"/>
    <property type="match status" value="1"/>
</dbReference>
<dbReference type="InterPro" id="IPR051637">
    <property type="entry name" value="Ank_repeat_dom-contain_49"/>
</dbReference>
<dbReference type="PANTHER" id="PTHR24180">
    <property type="entry name" value="CYCLIN-DEPENDENT KINASE INHIBITOR 2C-RELATED"/>
    <property type="match status" value="1"/>
</dbReference>
<dbReference type="VEuPathDB" id="TrichDB:TRFO_15838"/>
<feature type="repeat" description="ANK" evidence="3">
    <location>
        <begin position="106"/>
        <end position="138"/>
    </location>
</feature>
<dbReference type="InterPro" id="IPR002110">
    <property type="entry name" value="Ankyrin_rpt"/>
</dbReference>
<evidence type="ECO:0000313" key="5">
    <source>
        <dbReference type="Proteomes" id="UP000179807"/>
    </source>
</evidence>
<dbReference type="SMART" id="SM00248">
    <property type="entry name" value="ANK"/>
    <property type="match status" value="4"/>
</dbReference>